<keyword evidence="4" id="KW-1185">Reference proteome</keyword>
<feature type="domain" description="DUF1985" evidence="2">
    <location>
        <begin position="201"/>
        <end position="288"/>
    </location>
</feature>
<dbReference type="PANTHER" id="PTHR48449">
    <property type="entry name" value="DUF1985 DOMAIN-CONTAINING PROTEIN"/>
    <property type="match status" value="1"/>
</dbReference>
<dbReference type="PANTHER" id="PTHR48449:SF1">
    <property type="entry name" value="DUF1985 DOMAIN-CONTAINING PROTEIN"/>
    <property type="match status" value="1"/>
</dbReference>
<dbReference type="AlphaFoldDB" id="A0A8T1Y8W4"/>
<dbReference type="Proteomes" id="UP000694240">
    <property type="component" value="Chromosome 12"/>
</dbReference>
<proteinExistence type="predicted"/>
<organism evidence="3 4">
    <name type="scientific">Arabidopsis thaliana x Arabidopsis arenosa</name>
    <dbReference type="NCBI Taxonomy" id="1240361"/>
    <lineage>
        <taxon>Eukaryota</taxon>
        <taxon>Viridiplantae</taxon>
        <taxon>Streptophyta</taxon>
        <taxon>Embryophyta</taxon>
        <taxon>Tracheophyta</taxon>
        <taxon>Spermatophyta</taxon>
        <taxon>Magnoliopsida</taxon>
        <taxon>eudicotyledons</taxon>
        <taxon>Gunneridae</taxon>
        <taxon>Pentapetalae</taxon>
        <taxon>rosids</taxon>
        <taxon>malvids</taxon>
        <taxon>Brassicales</taxon>
        <taxon>Brassicaceae</taxon>
        <taxon>Camelineae</taxon>
        <taxon>Arabidopsis</taxon>
    </lineage>
</organism>
<evidence type="ECO:0000313" key="3">
    <source>
        <dbReference type="EMBL" id="KAG7543575.1"/>
    </source>
</evidence>
<reference evidence="3 4" key="1">
    <citation type="submission" date="2020-12" db="EMBL/GenBank/DDBJ databases">
        <title>Concerted genomic and epigenomic changes stabilize Arabidopsis allopolyploids.</title>
        <authorList>
            <person name="Chen Z."/>
        </authorList>
    </citation>
    <scope>NUCLEOTIDE SEQUENCE [LARGE SCALE GENOMIC DNA]</scope>
    <source>
        <strain evidence="3">Allo738</strain>
        <tissue evidence="3">Leaf</tissue>
    </source>
</reference>
<comment type="caution">
    <text evidence="3">The sequence shown here is derived from an EMBL/GenBank/DDBJ whole genome shotgun (WGS) entry which is preliminary data.</text>
</comment>
<dbReference type="EMBL" id="JAEFBK010000012">
    <property type="protein sequence ID" value="KAG7543575.1"/>
    <property type="molecule type" value="Genomic_DNA"/>
</dbReference>
<accession>A0A8T1Y8W4</accession>
<evidence type="ECO:0000313" key="4">
    <source>
        <dbReference type="Proteomes" id="UP000694240"/>
    </source>
</evidence>
<name>A0A8T1Y8W4_9BRAS</name>
<feature type="region of interest" description="Disordered" evidence="1">
    <location>
        <begin position="644"/>
        <end position="691"/>
    </location>
</feature>
<dbReference type="Pfam" id="PF09331">
    <property type="entry name" value="DUF1985"/>
    <property type="match status" value="2"/>
</dbReference>
<gene>
    <name evidence="3" type="ORF">ISN45_Aa07g034790</name>
</gene>
<evidence type="ECO:0000256" key="1">
    <source>
        <dbReference type="SAM" id="MobiDB-lite"/>
    </source>
</evidence>
<sequence length="751" mass="86397">MLSGNFYPFAEESLFEDGYREIYGDPIYDIYEDDVLVIDQVDFVFNDGALEKICAEFEQDVICAEFVQNTHRAKFGSNRVRAKFVSNQIRAKIESEEIRAKIGKNQEMEIKMDLRRSPMLKTLLKIRDFFCSYLIWRLSQTPPLTLFTPIATKIPLLRRNMADVDLPTRLFADREAPVGDRLLDVYSKPVFSGKLAHFLSTRQLNVVKRHKIWVVFAGKPFRFSLREFGLVTGLNCSPLPPLDRSLTKCPPGVTPYWFTLFGGEEHLTGEMLLAKLRRPKALTSELRMLKTLHLKEREKFDSDSLSSRQLQIDSMVAEKRQLPIRLFTRGTEPMPRKSMNYHSHMEKMDKVFSKLGMDAWLNLRNSCLGVFVTFYEEKFVFAGRIVQHLLLRQLVVEQPHEIWCLLGDQPVRFSLNEFQHLTGLNCGELPPDDDAVINHHTEFWTMLKLRPNKGPSWASLARSLDECSGWSVCDRTNLGMLCLLSICVFAKDRRVRIPVSIAKKVLRRDTFDMYPWGRLAFMHLIRAIKSADFDKYSLVMDGFVQVLQVWGYWAFHRLGETVGSKRECEGVELTRWKGSRKPFDLDQLLLEDMREYGKVRVTHLHYPGGDLIFPKWRNEAHDPLVHCMIKKIMSLGDRFMPTDWPSEGMKVGNRQPKRETKRKASVSRSLSDSSGVHDPCGSPTSTKRKRGNNVKCRNVAGKASLATTQSDGSNDLWNLSLSSYRTKIRTEDNGKSVCPVCKCKVKVVPCL</sequence>
<dbReference type="InterPro" id="IPR015410">
    <property type="entry name" value="DUF1985"/>
</dbReference>
<evidence type="ECO:0000259" key="2">
    <source>
        <dbReference type="Pfam" id="PF09331"/>
    </source>
</evidence>
<protein>
    <recommendedName>
        <fullName evidence="2">DUF1985 domain-containing protein</fullName>
    </recommendedName>
</protein>
<feature type="domain" description="DUF1985" evidence="2">
    <location>
        <begin position="390"/>
        <end position="526"/>
    </location>
</feature>